<sequence length="220" mass="24932">MADTILAPGFGWGWRRPAELRIDVVHRPDDLGRELDELYRRMQRPGHRLHALATVPVAPGEYPGLVFRHREADGEHYVYVEDVQLRRLAGYTVFNRLVELDRRADRHLRAPHSKYGPAYQRRGLASAVYRWWLEGGNCLISGARQSAGAHALWRSLAHRRELLYVALRDKKLRQQAPCAAQSLGDDFHGRMVLLGDGWSTERLVSSAGMLPCEGGRPVPA</sequence>
<comment type="caution">
    <text evidence="1">The sequence shown here is derived from an EMBL/GenBank/DDBJ whole genome shotgun (WGS) entry which is preliminary data.</text>
</comment>
<protein>
    <submittedName>
        <fullName evidence="1">N-acetyltransferase</fullName>
    </submittedName>
</protein>
<evidence type="ECO:0000313" key="2">
    <source>
        <dbReference type="Proteomes" id="UP001198602"/>
    </source>
</evidence>
<accession>A0ABS7Y9T8</accession>
<organism evidence="1 2">
    <name type="scientific">Massilia hydrophila</name>
    <dbReference type="NCBI Taxonomy" id="3044279"/>
    <lineage>
        <taxon>Bacteria</taxon>
        <taxon>Pseudomonadati</taxon>
        <taxon>Pseudomonadota</taxon>
        <taxon>Betaproteobacteria</taxon>
        <taxon>Burkholderiales</taxon>
        <taxon>Oxalobacteraceae</taxon>
        <taxon>Telluria group</taxon>
        <taxon>Massilia</taxon>
    </lineage>
</organism>
<name>A0ABS7Y9T8_9BURK</name>
<dbReference type="RefSeq" id="WP_225237668.1">
    <property type="nucleotide sequence ID" value="NZ_JAHYBX010000001.1"/>
</dbReference>
<reference evidence="1 2" key="1">
    <citation type="submission" date="2021-07" db="EMBL/GenBank/DDBJ databases">
        <title>Characterization of Violacein-producing bacteria and related species.</title>
        <authorList>
            <person name="Wilson H.S."/>
            <person name="De Leon M.E."/>
        </authorList>
    </citation>
    <scope>NUCLEOTIDE SEQUENCE [LARGE SCALE GENOMIC DNA]</scope>
    <source>
        <strain evidence="1 2">HSC-2F05</strain>
    </source>
</reference>
<dbReference type="Proteomes" id="UP001198602">
    <property type="component" value="Unassembled WGS sequence"/>
</dbReference>
<dbReference type="EMBL" id="JAHYBX010000001">
    <property type="protein sequence ID" value="MCA1855304.1"/>
    <property type="molecule type" value="Genomic_DNA"/>
</dbReference>
<keyword evidence="2" id="KW-1185">Reference proteome</keyword>
<evidence type="ECO:0000313" key="1">
    <source>
        <dbReference type="EMBL" id="MCA1855304.1"/>
    </source>
</evidence>
<proteinExistence type="predicted"/>
<gene>
    <name evidence="1" type="ORF">LE190_05115</name>
</gene>